<evidence type="ECO:0000259" key="7">
    <source>
        <dbReference type="PROSITE" id="PS50926"/>
    </source>
</evidence>
<dbReference type="EMBL" id="MEWJ01000004">
    <property type="protein sequence ID" value="OGC80887.1"/>
    <property type="molecule type" value="Genomic_DNA"/>
</dbReference>
<evidence type="ECO:0000313" key="8">
    <source>
        <dbReference type="EMBL" id="OGC80887.1"/>
    </source>
</evidence>
<protein>
    <recommendedName>
        <fullName evidence="7">TRAM domain-containing protein</fullName>
    </recommendedName>
</protein>
<dbReference type="InterPro" id="IPR052041">
    <property type="entry name" value="Nucleic_acid_metab_PIN/TRAM"/>
</dbReference>
<dbReference type="Gene3D" id="3.40.50.1010">
    <property type="entry name" value="5'-nuclease"/>
    <property type="match status" value="1"/>
</dbReference>
<dbReference type="GO" id="GO:0016787">
    <property type="term" value="F:hydrolase activity"/>
    <property type="evidence" value="ECO:0007669"/>
    <property type="project" value="UniProtKB-KW"/>
</dbReference>
<organism evidence="8 9">
    <name type="scientific">candidate division WWE3 bacterium RIFOXYD1_FULL_43_17</name>
    <dbReference type="NCBI Taxonomy" id="1802652"/>
    <lineage>
        <taxon>Bacteria</taxon>
        <taxon>Katanobacteria</taxon>
    </lineage>
</organism>
<accession>A0A1F4XGT7</accession>
<evidence type="ECO:0000256" key="3">
    <source>
        <dbReference type="ARBA" id="ARBA00022801"/>
    </source>
</evidence>
<evidence type="ECO:0000256" key="4">
    <source>
        <dbReference type="ARBA" id="ARBA00022842"/>
    </source>
</evidence>
<dbReference type="Pfam" id="PF01850">
    <property type="entry name" value="PIN"/>
    <property type="match status" value="1"/>
</dbReference>
<keyword evidence="6" id="KW-1133">Transmembrane helix</keyword>
<feature type="transmembrane region" description="Helical" evidence="6">
    <location>
        <begin position="27"/>
        <end position="44"/>
    </location>
</feature>
<dbReference type="InterPro" id="IPR002792">
    <property type="entry name" value="TRAM_dom"/>
</dbReference>
<dbReference type="InterPro" id="IPR002716">
    <property type="entry name" value="PIN_dom"/>
</dbReference>
<feature type="transmembrane region" description="Helical" evidence="6">
    <location>
        <begin position="64"/>
        <end position="85"/>
    </location>
</feature>
<dbReference type="GO" id="GO:0004518">
    <property type="term" value="F:nuclease activity"/>
    <property type="evidence" value="ECO:0007669"/>
    <property type="project" value="UniProtKB-KW"/>
</dbReference>
<dbReference type="CDD" id="cd09877">
    <property type="entry name" value="PIN_YacL-like"/>
    <property type="match status" value="1"/>
</dbReference>
<gene>
    <name evidence="8" type="ORF">A3K01_02040</name>
</gene>
<feature type="domain" description="TRAM" evidence="7">
    <location>
        <begin position="263"/>
        <end position="324"/>
    </location>
</feature>
<reference evidence="8 9" key="1">
    <citation type="journal article" date="2016" name="Nat. Commun.">
        <title>Thousands of microbial genomes shed light on interconnected biogeochemical processes in an aquifer system.</title>
        <authorList>
            <person name="Anantharaman K."/>
            <person name="Brown C.T."/>
            <person name="Hug L.A."/>
            <person name="Sharon I."/>
            <person name="Castelle C.J."/>
            <person name="Probst A.J."/>
            <person name="Thomas B.C."/>
            <person name="Singh A."/>
            <person name="Wilkins M.J."/>
            <person name="Karaoz U."/>
            <person name="Brodie E.L."/>
            <person name="Williams K.H."/>
            <person name="Hubbard S.S."/>
            <person name="Banfield J.F."/>
        </authorList>
    </citation>
    <scope>NUCLEOTIDE SEQUENCE [LARGE SCALE GENOMIC DNA]</scope>
</reference>
<dbReference type="AlphaFoldDB" id="A0A1F4XGT7"/>
<dbReference type="SMART" id="SM00670">
    <property type="entry name" value="PINc"/>
    <property type="match status" value="1"/>
</dbReference>
<proteinExistence type="predicted"/>
<dbReference type="SUPFAM" id="SSF88723">
    <property type="entry name" value="PIN domain-like"/>
    <property type="match status" value="1"/>
</dbReference>
<evidence type="ECO:0000313" key="9">
    <source>
        <dbReference type="Proteomes" id="UP000177845"/>
    </source>
</evidence>
<dbReference type="PANTHER" id="PTHR11603">
    <property type="entry name" value="AAA FAMILY ATPASE"/>
    <property type="match status" value="1"/>
</dbReference>
<sequence>MENTLNKIKQNTQQKTKGIPQLKSFNIWVRIAFAVIFFILGFNLSRTGFFYELPFFGYHTVWEFLISAASGFIGFYVFPLFLISAQYWIEATIHKVVNEIVANFWDQQSRKIQEARREKQKKKVEEEDSKRKSDWEHAIVLDTSVLVDGRVIDIVKTGFLDHRLIIIQAVLDELQAIADSKDKLKRQRGRRGLDIAKELKKHSKVIIPDIGANGKGVDAKLVSFAKEHKLKLMTMDFNLNKVAQVSGVKTLNLNDLINGLKTVMLPGESIRIKIVQQGKEKEQGIGYLPDGTMIIVEGAKERVGEEIDAIVSKIIQSSAGRIIFSKTVEQADA</sequence>
<evidence type="ECO:0000256" key="5">
    <source>
        <dbReference type="SAM" id="Coils"/>
    </source>
</evidence>
<keyword evidence="4" id="KW-0460">Magnesium</keyword>
<comment type="cofactor">
    <cofactor evidence="1">
        <name>Mg(2+)</name>
        <dbReference type="ChEBI" id="CHEBI:18420"/>
    </cofactor>
</comment>
<dbReference type="PROSITE" id="PS50926">
    <property type="entry name" value="TRAM"/>
    <property type="match status" value="1"/>
</dbReference>
<keyword evidence="5" id="KW-0175">Coiled coil</keyword>
<keyword evidence="3" id="KW-0378">Hydrolase</keyword>
<evidence type="ECO:0000256" key="2">
    <source>
        <dbReference type="ARBA" id="ARBA00022722"/>
    </source>
</evidence>
<comment type="caution">
    <text evidence="8">The sequence shown here is derived from an EMBL/GenBank/DDBJ whole genome shotgun (WGS) entry which is preliminary data.</text>
</comment>
<dbReference type="Pfam" id="PF01938">
    <property type="entry name" value="TRAM"/>
    <property type="match status" value="1"/>
</dbReference>
<evidence type="ECO:0000256" key="1">
    <source>
        <dbReference type="ARBA" id="ARBA00001946"/>
    </source>
</evidence>
<dbReference type="PANTHER" id="PTHR11603:SF147">
    <property type="entry name" value="MEMBRANE PROTEIN"/>
    <property type="match status" value="1"/>
</dbReference>
<feature type="coiled-coil region" evidence="5">
    <location>
        <begin position="105"/>
        <end position="132"/>
    </location>
</feature>
<dbReference type="Proteomes" id="UP000177845">
    <property type="component" value="Unassembled WGS sequence"/>
</dbReference>
<name>A0A1F4XGT7_UNCKA</name>
<keyword evidence="2" id="KW-0540">Nuclease</keyword>
<evidence type="ECO:0000256" key="6">
    <source>
        <dbReference type="SAM" id="Phobius"/>
    </source>
</evidence>
<keyword evidence="6" id="KW-0812">Transmembrane</keyword>
<keyword evidence="6" id="KW-0472">Membrane</keyword>
<dbReference type="InterPro" id="IPR029060">
    <property type="entry name" value="PIN-like_dom_sf"/>
</dbReference>